<gene>
    <name evidence="2" type="ORF">B0H17DRAFT_1213389</name>
</gene>
<comment type="caution">
    <text evidence="2">The sequence shown here is derived from an EMBL/GenBank/DDBJ whole genome shotgun (WGS) entry which is preliminary data.</text>
</comment>
<evidence type="ECO:0000313" key="3">
    <source>
        <dbReference type="Proteomes" id="UP001221757"/>
    </source>
</evidence>
<feature type="compositionally biased region" description="Low complexity" evidence="1">
    <location>
        <begin position="23"/>
        <end position="46"/>
    </location>
</feature>
<organism evidence="2 3">
    <name type="scientific">Mycena rosella</name>
    <name type="common">Pink bonnet</name>
    <name type="synonym">Agaricus rosellus</name>
    <dbReference type="NCBI Taxonomy" id="1033263"/>
    <lineage>
        <taxon>Eukaryota</taxon>
        <taxon>Fungi</taxon>
        <taxon>Dikarya</taxon>
        <taxon>Basidiomycota</taxon>
        <taxon>Agaricomycotina</taxon>
        <taxon>Agaricomycetes</taxon>
        <taxon>Agaricomycetidae</taxon>
        <taxon>Agaricales</taxon>
        <taxon>Marasmiineae</taxon>
        <taxon>Mycenaceae</taxon>
        <taxon>Mycena</taxon>
    </lineage>
</organism>
<evidence type="ECO:0000256" key="1">
    <source>
        <dbReference type="SAM" id="MobiDB-lite"/>
    </source>
</evidence>
<accession>A0AAD7CQ55</accession>
<dbReference type="Proteomes" id="UP001221757">
    <property type="component" value="Unassembled WGS sequence"/>
</dbReference>
<feature type="compositionally biased region" description="Basic and acidic residues" evidence="1">
    <location>
        <begin position="147"/>
        <end position="157"/>
    </location>
</feature>
<dbReference type="EMBL" id="JARKIE010000286">
    <property type="protein sequence ID" value="KAJ7657927.1"/>
    <property type="molecule type" value="Genomic_DNA"/>
</dbReference>
<reference evidence="2" key="1">
    <citation type="submission" date="2023-03" db="EMBL/GenBank/DDBJ databases">
        <title>Massive genome expansion in bonnet fungi (Mycena s.s.) driven by repeated elements and novel gene families across ecological guilds.</title>
        <authorList>
            <consortium name="Lawrence Berkeley National Laboratory"/>
            <person name="Harder C.B."/>
            <person name="Miyauchi S."/>
            <person name="Viragh M."/>
            <person name="Kuo A."/>
            <person name="Thoen E."/>
            <person name="Andreopoulos B."/>
            <person name="Lu D."/>
            <person name="Skrede I."/>
            <person name="Drula E."/>
            <person name="Henrissat B."/>
            <person name="Morin E."/>
            <person name="Kohler A."/>
            <person name="Barry K."/>
            <person name="LaButti K."/>
            <person name="Morin E."/>
            <person name="Salamov A."/>
            <person name="Lipzen A."/>
            <person name="Mereny Z."/>
            <person name="Hegedus B."/>
            <person name="Baldrian P."/>
            <person name="Stursova M."/>
            <person name="Weitz H."/>
            <person name="Taylor A."/>
            <person name="Grigoriev I.V."/>
            <person name="Nagy L.G."/>
            <person name="Martin F."/>
            <person name="Kauserud H."/>
        </authorList>
    </citation>
    <scope>NUCLEOTIDE SEQUENCE</scope>
    <source>
        <strain evidence="2">CBHHK067</strain>
    </source>
</reference>
<dbReference type="AlphaFoldDB" id="A0AAD7CQ55"/>
<protein>
    <submittedName>
        <fullName evidence="2">Uncharacterized protein</fullName>
    </submittedName>
</protein>
<sequence length="285" mass="30503">MSSTFAPDLDFPPPPPRRPARAPPRASCRSPTPSASPRSASSSSLPHPRRQLNRKALVIVLETEMYVYDMSNMRTALCPRDRAKSWGSAAARARRASSRLRSTARGRCLPPRASAGQSIRGAVGKPHGDAANKSAGNANGNGGTSEDTDRNASRDDSGIADSVDETPSAAGSSSSVRRRSLRLLSSLTKAAAAYLPATLARMWEPAWDFAWLRLPPLAVECLVFPSSVGAGERRCVVGLSSTTPHVVVISSDGYFYAYIIDLERGGECVLVKQYLLLESDEDTGM</sequence>
<keyword evidence="3" id="KW-1185">Reference proteome</keyword>
<feature type="region of interest" description="Disordered" evidence="1">
    <location>
        <begin position="1"/>
        <end position="50"/>
    </location>
</feature>
<feature type="compositionally biased region" description="Basic residues" evidence="1">
    <location>
        <begin position="92"/>
        <end position="104"/>
    </location>
</feature>
<evidence type="ECO:0000313" key="2">
    <source>
        <dbReference type="EMBL" id="KAJ7657927.1"/>
    </source>
</evidence>
<feature type="region of interest" description="Disordered" evidence="1">
    <location>
        <begin position="82"/>
        <end position="174"/>
    </location>
</feature>
<proteinExistence type="predicted"/>
<name>A0AAD7CQ55_MYCRO</name>